<dbReference type="VEuPathDB" id="TrichDB:TVAGG3_0375840"/>
<evidence type="ECO:0000256" key="5">
    <source>
        <dbReference type="ARBA" id="ARBA00022602"/>
    </source>
</evidence>
<dbReference type="RefSeq" id="XP_001328792.1">
    <property type="nucleotide sequence ID" value="XM_001328757.1"/>
</dbReference>
<reference evidence="14" key="2">
    <citation type="journal article" date="2007" name="Science">
        <title>Draft genome sequence of the sexually transmitted pathogen Trichomonas vaginalis.</title>
        <authorList>
            <person name="Carlton J.M."/>
            <person name="Hirt R.P."/>
            <person name="Silva J.C."/>
            <person name="Delcher A.L."/>
            <person name="Schatz M."/>
            <person name="Zhao Q."/>
            <person name="Wortman J.R."/>
            <person name="Bidwell S.L."/>
            <person name="Alsmark U.C.M."/>
            <person name="Besteiro S."/>
            <person name="Sicheritz-Ponten T."/>
            <person name="Noel C.J."/>
            <person name="Dacks J.B."/>
            <person name="Foster P.G."/>
            <person name="Simillion C."/>
            <person name="Van de Peer Y."/>
            <person name="Miranda-Saavedra D."/>
            <person name="Barton G.J."/>
            <person name="Westrop G.D."/>
            <person name="Mueller S."/>
            <person name="Dessi D."/>
            <person name="Fiori P.L."/>
            <person name="Ren Q."/>
            <person name="Paulsen I."/>
            <person name="Zhang H."/>
            <person name="Bastida-Corcuera F.D."/>
            <person name="Simoes-Barbosa A."/>
            <person name="Brown M.T."/>
            <person name="Hayes R.D."/>
            <person name="Mukherjee M."/>
            <person name="Okumura C.Y."/>
            <person name="Schneider R."/>
            <person name="Smith A.J."/>
            <person name="Vanacova S."/>
            <person name="Villalvazo M."/>
            <person name="Haas B.J."/>
            <person name="Pertea M."/>
            <person name="Feldblyum T.V."/>
            <person name="Utterback T.R."/>
            <person name="Shu C.L."/>
            <person name="Osoegawa K."/>
            <person name="de Jong P.J."/>
            <person name="Hrdy I."/>
            <person name="Horvathova L."/>
            <person name="Zubacova Z."/>
            <person name="Dolezal P."/>
            <person name="Malik S.B."/>
            <person name="Logsdon J.M. Jr."/>
            <person name="Henze K."/>
            <person name="Gupta A."/>
            <person name="Wang C.C."/>
            <person name="Dunne R.L."/>
            <person name="Upcroft J.A."/>
            <person name="Upcroft P."/>
            <person name="White O."/>
            <person name="Salzberg S.L."/>
            <person name="Tang P."/>
            <person name="Chiu C.-H."/>
            <person name="Lee Y.-S."/>
            <person name="Embley T.M."/>
            <person name="Coombs G.H."/>
            <person name="Mottram J.C."/>
            <person name="Tachezy J."/>
            <person name="Fraser-Liggett C.M."/>
            <person name="Johnson P.J."/>
        </authorList>
    </citation>
    <scope>NUCLEOTIDE SEQUENCE [LARGE SCALE GENOMIC DNA]</scope>
    <source>
        <strain evidence="14">G3</strain>
    </source>
</reference>
<gene>
    <name evidence="14" type="ORF">TVAG_434060</name>
</gene>
<dbReference type="EC" id="2.5.1.59" evidence="3"/>
<evidence type="ECO:0000256" key="11">
    <source>
        <dbReference type="ARBA" id="ARBA00042436"/>
    </source>
</evidence>
<dbReference type="InParanoid" id="A2DSI9"/>
<keyword evidence="7" id="KW-0677">Repeat</keyword>
<evidence type="ECO:0000256" key="7">
    <source>
        <dbReference type="ARBA" id="ARBA00022737"/>
    </source>
</evidence>
<dbReference type="GO" id="GO:0007323">
    <property type="term" value="P:peptide pheromone maturation"/>
    <property type="evidence" value="ECO:0000318"/>
    <property type="project" value="GO_Central"/>
</dbReference>
<evidence type="ECO:0000313" key="14">
    <source>
        <dbReference type="EMBL" id="EAY16569.1"/>
    </source>
</evidence>
<dbReference type="PROSITE" id="PS51147">
    <property type="entry name" value="PFTA"/>
    <property type="match status" value="2"/>
</dbReference>
<dbReference type="KEGG" id="tva:4774565"/>
<dbReference type="eggNOG" id="KOG0530">
    <property type="taxonomic scope" value="Eukaryota"/>
</dbReference>
<dbReference type="VEuPathDB" id="TrichDB:TVAG_434060"/>
<evidence type="ECO:0000256" key="12">
    <source>
        <dbReference type="ARBA" id="ARBA00043086"/>
    </source>
</evidence>
<dbReference type="SUPFAM" id="SSF48439">
    <property type="entry name" value="Protein prenylyltransferase"/>
    <property type="match status" value="1"/>
</dbReference>
<dbReference type="Proteomes" id="UP000001542">
    <property type="component" value="Unassembled WGS sequence"/>
</dbReference>
<evidence type="ECO:0000256" key="6">
    <source>
        <dbReference type="ARBA" id="ARBA00022679"/>
    </source>
</evidence>
<dbReference type="InterPro" id="IPR002088">
    <property type="entry name" value="Prenyl_trans_a"/>
</dbReference>
<evidence type="ECO:0000256" key="4">
    <source>
        <dbReference type="ARBA" id="ARBA00012702"/>
    </source>
</evidence>
<dbReference type="FunFam" id="1.25.40.120:FF:000025">
    <property type="entry name" value="Prenyltransferase alpha subunit, putative"/>
    <property type="match status" value="1"/>
</dbReference>
<dbReference type="GO" id="GO:0005737">
    <property type="term" value="C:cytoplasm"/>
    <property type="evidence" value="ECO:0000318"/>
    <property type="project" value="GO_Central"/>
</dbReference>
<evidence type="ECO:0000256" key="10">
    <source>
        <dbReference type="ARBA" id="ARBA00041392"/>
    </source>
</evidence>
<keyword evidence="6" id="KW-0808">Transferase</keyword>
<accession>A2DSI9</accession>
<dbReference type="OrthoDB" id="272289at2759"/>
<dbReference type="Pfam" id="PF01239">
    <property type="entry name" value="PPTA"/>
    <property type="match status" value="3"/>
</dbReference>
<sequence length="293" mass="34970">MTENTLYKDREDWKDIEPLPLPQQPGDPFQVEYTEDYVDLMGYFLAVLHKKEVSQRALEITNKVIQRFHSHYTAWWYKYYILEKIGYDFKTELQNLEKIIKDAPKSYQAWHYRQWLLERTNEKVDEVSFLKEVFLIDAKNFHAWSYAIWFADHFKLYKEIYDLANYQIEIDMRNNSAWNTRKAMVDFMNLDPKAEFEAAEQSLLKITKNEASMNYAFAIVEKDKSLEPKLQALGEKLYQKNPKNPRALQILLYVASGANDTEKIQKLCQELIIADPIRKPYYSLVLEGKIKYR</sequence>
<dbReference type="GO" id="GO:0004662">
    <property type="term" value="F:CAAX-protein geranylgeranyltransferase activity"/>
    <property type="evidence" value="ECO:0007669"/>
    <property type="project" value="UniProtKB-EC"/>
</dbReference>
<dbReference type="PANTHER" id="PTHR11129">
    <property type="entry name" value="PROTEIN FARNESYLTRANSFERASE ALPHA SUBUNIT/RAB GERANYLGERANYL TRANSFERASE ALPHA SUBUNIT"/>
    <property type="match status" value="1"/>
</dbReference>
<name>A2DSI9_TRIV3</name>
<dbReference type="STRING" id="5722.A2DSI9"/>
<evidence type="ECO:0000256" key="8">
    <source>
        <dbReference type="ARBA" id="ARBA00022842"/>
    </source>
</evidence>
<proteinExistence type="inferred from homology"/>
<dbReference type="GO" id="GO:0005953">
    <property type="term" value="C:CAAX-protein geranylgeranyltransferase complex"/>
    <property type="evidence" value="ECO:0000318"/>
    <property type="project" value="GO_Central"/>
</dbReference>
<keyword evidence="5" id="KW-0637">Prenyltransferase</keyword>
<dbReference type="AlphaFoldDB" id="A2DSI9"/>
<dbReference type="Gene3D" id="1.25.40.120">
    <property type="entry name" value="Protein prenylyltransferase"/>
    <property type="match status" value="1"/>
</dbReference>
<evidence type="ECO:0000256" key="9">
    <source>
        <dbReference type="ARBA" id="ARBA00040965"/>
    </source>
</evidence>
<organism evidence="14 15">
    <name type="scientific">Trichomonas vaginalis (strain ATCC PRA-98 / G3)</name>
    <dbReference type="NCBI Taxonomy" id="412133"/>
    <lineage>
        <taxon>Eukaryota</taxon>
        <taxon>Metamonada</taxon>
        <taxon>Parabasalia</taxon>
        <taxon>Trichomonadida</taxon>
        <taxon>Trichomonadidae</taxon>
        <taxon>Trichomonas</taxon>
    </lineage>
</organism>
<dbReference type="OMA" id="NSAWNYK"/>
<evidence type="ECO:0000256" key="13">
    <source>
        <dbReference type="ARBA" id="ARBA00043219"/>
    </source>
</evidence>
<protein>
    <recommendedName>
        <fullName evidence="9">Protein farnesyltransferase/geranylgeranyltransferase type-1 subunit alpha</fullName>
        <ecNumber evidence="4">2.5.1.58</ecNumber>
        <ecNumber evidence="3">2.5.1.59</ecNumber>
    </recommendedName>
    <alternativeName>
        <fullName evidence="12">CAAX farnesyltransferase subunit alpha</fullName>
    </alternativeName>
    <alternativeName>
        <fullName evidence="11">FTase-alpha</fullName>
    </alternativeName>
    <alternativeName>
        <fullName evidence="10">Ras proteins prenyltransferase subunit alpha</fullName>
    </alternativeName>
    <alternativeName>
        <fullName evidence="13">Type I protein geranyl-geranyltransferase subunit alpha</fullName>
    </alternativeName>
</protein>
<evidence type="ECO:0000313" key="15">
    <source>
        <dbReference type="Proteomes" id="UP000001542"/>
    </source>
</evidence>
<keyword evidence="15" id="KW-1185">Reference proteome</keyword>
<dbReference type="SMR" id="A2DSI9"/>
<evidence type="ECO:0000256" key="2">
    <source>
        <dbReference type="ARBA" id="ARBA00006734"/>
    </source>
</evidence>
<comment type="cofactor">
    <cofactor evidence="1">
        <name>Mg(2+)</name>
        <dbReference type="ChEBI" id="CHEBI:18420"/>
    </cofactor>
</comment>
<dbReference type="EC" id="2.5.1.58" evidence="4"/>
<dbReference type="PANTHER" id="PTHR11129:SF1">
    <property type="entry name" value="PROTEIN FARNESYLTRANSFERASE_GERANYLGERANYLTRANSFERASE TYPE-1 SUBUNIT ALPHA"/>
    <property type="match status" value="1"/>
</dbReference>
<keyword evidence="8" id="KW-0460">Magnesium</keyword>
<dbReference type="GO" id="GO:0005965">
    <property type="term" value="C:protein farnesyltransferase complex"/>
    <property type="evidence" value="ECO:0000318"/>
    <property type="project" value="GO_Central"/>
</dbReference>
<dbReference type="EMBL" id="DS113240">
    <property type="protein sequence ID" value="EAY16569.1"/>
    <property type="molecule type" value="Genomic_DNA"/>
</dbReference>
<comment type="similarity">
    <text evidence="2">Belongs to the protein prenyltransferase subunit alpha family.</text>
</comment>
<reference evidence="14" key="1">
    <citation type="submission" date="2006-10" db="EMBL/GenBank/DDBJ databases">
        <authorList>
            <person name="Amadeo P."/>
            <person name="Zhao Q."/>
            <person name="Wortman J."/>
            <person name="Fraser-Liggett C."/>
            <person name="Carlton J."/>
        </authorList>
    </citation>
    <scope>NUCLEOTIDE SEQUENCE</scope>
    <source>
        <strain evidence="14">G3</strain>
    </source>
</reference>
<evidence type="ECO:0000256" key="3">
    <source>
        <dbReference type="ARBA" id="ARBA00012700"/>
    </source>
</evidence>
<evidence type="ECO:0000256" key="1">
    <source>
        <dbReference type="ARBA" id="ARBA00001946"/>
    </source>
</evidence>
<dbReference type="GO" id="GO:0004660">
    <property type="term" value="F:protein farnesyltransferase activity"/>
    <property type="evidence" value="ECO:0007669"/>
    <property type="project" value="UniProtKB-EC"/>
</dbReference>